<accession>A0A9P6XGH4</accession>
<feature type="coiled-coil region" evidence="1">
    <location>
        <begin position="190"/>
        <end position="220"/>
    </location>
</feature>
<proteinExistence type="predicted"/>
<evidence type="ECO:0000256" key="1">
    <source>
        <dbReference type="SAM" id="Coils"/>
    </source>
</evidence>
<feature type="region of interest" description="Disordered" evidence="2">
    <location>
        <begin position="1"/>
        <end position="23"/>
    </location>
</feature>
<reference evidence="3" key="1">
    <citation type="journal article" date="2020" name="Microb. Genom.">
        <title>Genetic diversity of clinical and environmental Mucorales isolates obtained from an investigation of mucormycosis cases among solid organ transplant recipients.</title>
        <authorList>
            <person name="Nguyen M.H."/>
            <person name="Kaul D."/>
            <person name="Muto C."/>
            <person name="Cheng S.J."/>
            <person name="Richter R.A."/>
            <person name="Bruno V.M."/>
            <person name="Liu G."/>
            <person name="Beyhan S."/>
            <person name="Sundermann A.J."/>
            <person name="Mounaud S."/>
            <person name="Pasculle A.W."/>
            <person name="Nierman W.C."/>
            <person name="Driscoll E."/>
            <person name="Cumbie R."/>
            <person name="Clancy C.J."/>
            <person name="Dupont C.L."/>
        </authorList>
    </citation>
    <scope>NUCLEOTIDE SEQUENCE</scope>
    <source>
        <strain evidence="3">GL11</strain>
    </source>
</reference>
<evidence type="ECO:0000313" key="3">
    <source>
        <dbReference type="EMBL" id="KAG1312845.1"/>
    </source>
</evidence>
<feature type="compositionally biased region" description="Low complexity" evidence="2">
    <location>
        <begin position="14"/>
        <end position="23"/>
    </location>
</feature>
<organism evidence="3 4">
    <name type="scientific">Rhizopus oryzae</name>
    <name type="common">Mucormycosis agent</name>
    <name type="synonym">Rhizopus arrhizus var. delemar</name>
    <dbReference type="NCBI Taxonomy" id="64495"/>
    <lineage>
        <taxon>Eukaryota</taxon>
        <taxon>Fungi</taxon>
        <taxon>Fungi incertae sedis</taxon>
        <taxon>Mucoromycota</taxon>
        <taxon>Mucoromycotina</taxon>
        <taxon>Mucoromycetes</taxon>
        <taxon>Mucorales</taxon>
        <taxon>Mucorineae</taxon>
        <taxon>Rhizopodaceae</taxon>
        <taxon>Rhizopus</taxon>
    </lineage>
</organism>
<evidence type="ECO:0000313" key="4">
    <source>
        <dbReference type="Proteomes" id="UP000716291"/>
    </source>
</evidence>
<comment type="caution">
    <text evidence="3">The sequence shown here is derived from an EMBL/GenBank/DDBJ whole genome shotgun (WGS) entry which is preliminary data.</text>
</comment>
<keyword evidence="4" id="KW-1185">Reference proteome</keyword>
<keyword evidence="1" id="KW-0175">Coiled coil</keyword>
<dbReference type="Proteomes" id="UP000716291">
    <property type="component" value="Unassembled WGS sequence"/>
</dbReference>
<evidence type="ECO:0000256" key="2">
    <source>
        <dbReference type="SAM" id="MobiDB-lite"/>
    </source>
</evidence>
<name>A0A9P6XGH4_RHIOR</name>
<protein>
    <submittedName>
        <fullName evidence="3">Uncharacterized protein</fullName>
    </submittedName>
</protein>
<dbReference type="EMBL" id="JAANQT010000242">
    <property type="protein sequence ID" value="KAG1312845.1"/>
    <property type="molecule type" value="Genomic_DNA"/>
</dbReference>
<sequence>MLQTSLPRNHMLPRSISSSSRSTRVIEELQDNLENIQKELENTKIQLKNARENKEQFEKENESYVESNRQLRADIQEVMQVLESKQQLLDDTKKIYALNESKVKQLKDEAMAARKELEDLKRREHLIEKERRALQTMKEKMVQQNDTLQQSIRKQQAEFDRELQAQDELLQSIGQEIERLRSLNVTEIVKEKMEIQAKERKRLVEEMKQVEEALDLNTRAFIKQVKKELTEFMNQITDDSDLTDQVDQCLDAVNGLSVKIK</sequence>
<dbReference type="AlphaFoldDB" id="A0A9P6XGH4"/>
<gene>
    <name evidence="3" type="ORF">G6F64_002692</name>
</gene>